<proteinExistence type="predicted"/>
<reference evidence="4 5" key="1">
    <citation type="submission" date="2022-07" db="EMBL/GenBank/DDBJ databases">
        <title>Genome-wide signatures of adaptation to extreme environments.</title>
        <authorList>
            <person name="Cho C.H."/>
            <person name="Yoon H.S."/>
        </authorList>
    </citation>
    <scope>NUCLEOTIDE SEQUENCE [LARGE SCALE GENOMIC DNA]</scope>
    <source>
        <strain evidence="4 5">108.79 E11</strain>
    </source>
</reference>
<evidence type="ECO:0000256" key="1">
    <source>
        <dbReference type="ARBA" id="ARBA00022603"/>
    </source>
</evidence>
<evidence type="ECO:0000256" key="2">
    <source>
        <dbReference type="ARBA" id="ARBA00022679"/>
    </source>
</evidence>
<dbReference type="GO" id="GO:0035657">
    <property type="term" value="C:eRF1 methyltransferase complex"/>
    <property type="evidence" value="ECO:0007669"/>
    <property type="project" value="TreeGrafter"/>
</dbReference>
<keyword evidence="1" id="KW-0489">Methyltransferase</keyword>
<protein>
    <submittedName>
        <fullName evidence="4">Uncharacterized protein</fullName>
    </submittedName>
</protein>
<name>A0AAV9IM33_9RHOD</name>
<evidence type="ECO:0000256" key="3">
    <source>
        <dbReference type="ARBA" id="ARBA00022691"/>
    </source>
</evidence>
<organism evidence="4 5">
    <name type="scientific">Galdieria yellowstonensis</name>
    <dbReference type="NCBI Taxonomy" id="3028027"/>
    <lineage>
        <taxon>Eukaryota</taxon>
        <taxon>Rhodophyta</taxon>
        <taxon>Bangiophyceae</taxon>
        <taxon>Galdieriales</taxon>
        <taxon>Galdieriaceae</taxon>
        <taxon>Galdieria</taxon>
    </lineage>
</organism>
<dbReference type="AlphaFoldDB" id="A0AAV9IM33"/>
<dbReference type="PANTHER" id="PTHR45875:SF1">
    <property type="entry name" value="METHYLTRANSFERASE N6AMT1"/>
    <property type="match status" value="1"/>
</dbReference>
<dbReference type="Gene3D" id="3.40.50.150">
    <property type="entry name" value="Vaccinia Virus protein VP39"/>
    <property type="match status" value="1"/>
</dbReference>
<dbReference type="GO" id="GO:0008276">
    <property type="term" value="F:protein methyltransferase activity"/>
    <property type="evidence" value="ECO:0007669"/>
    <property type="project" value="TreeGrafter"/>
</dbReference>
<keyword evidence="3" id="KW-0949">S-adenosyl-L-methionine</keyword>
<evidence type="ECO:0000313" key="5">
    <source>
        <dbReference type="Proteomes" id="UP001300502"/>
    </source>
</evidence>
<dbReference type="EMBL" id="JANCYU010000061">
    <property type="protein sequence ID" value="KAK4528196.1"/>
    <property type="molecule type" value="Genomic_DNA"/>
</dbReference>
<dbReference type="GO" id="GO:0008757">
    <property type="term" value="F:S-adenosylmethionine-dependent methyltransferase activity"/>
    <property type="evidence" value="ECO:0007669"/>
    <property type="project" value="TreeGrafter"/>
</dbReference>
<keyword evidence="2" id="KW-0808">Transferase</keyword>
<keyword evidence="5" id="KW-1185">Reference proteome</keyword>
<dbReference type="GO" id="GO:0032259">
    <property type="term" value="P:methylation"/>
    <property type="evidence" value="ECO:0007669"/>
    <property type="project" value="UniProtKB-KW"/>
</dbReference>
<accession>A0AAV9IM33</accession>
<evidence type="ECO:0000313" key="4">
    <source>
        <dbReference type="EMBL" id="KAK4528196.1"/>
    </source>
</evidence>
<dbReference type="Proteomes" id="UP001300502">
    <property type="component" value="Unassembled WGS sequence"/>
</dbReference>
<dbReference type="InterPro" id="IPR029063">
    <property type="entry name" value="SAM-dependent_MTases_sf"/>
</dbReference>
<dbReference type="SUPFAM" id="SSF53335">
    <property type="entry name" value="S-adenosyl-L-methionine-dependent methyltransferases"/>
    <property type="match status" value="1"/>
</dbReference>
<dbReference type="InterPro" id="IPR052190">
    <property type="entry name" value="Euk-Arch_PrmC-MTase"/>
</dbReference>
<dbReference type="PANTHER" id="PTHR45875">
    <property type="entry name" value="METHYLTRANSFERASE N6AMT1"/>
    <property type="match status" value="1"/>
</dbReference>
<gene>
    <name evidence="4" type="ORF">GAYE_SCF53G6131</name>
</gene>
<sequence length="219" mass="25420">MDSCIYPPAEDTFLLIDAIVDDRDFMQRYFMSLPSLFVEIGVGSGTVTSQVAASCFDDHAKTLYLGTDIQYPALHRFQQFVPSVATEKQRIVEVVQGDLLTFLRPMDEWVCIFNPPYVATEEEEYWRGQHQRSDIATWAGGILGRQLVDRFCQQLCELTRNSRRVLLYLLLVDTNQPTQVMQFLQTNGNFCTLEINHRRVGWESIRVYRCWKRSFSALK</sequence>
<comment type="caution">
    <text evidence="4">The sequence shown here is derived from an EMBL/GenBank/DDBJ whole genome shotgun (WGS) entry which is preliminary data.</text>
</comment>